<feature type="compositionally biased region" description="Basic and acidic residues" evidence="1">
    <location>
        <begin position="632"/>
        <end position="643"/>
    </location>
</feature>
<feature type="compositionally biased region" description="Pro residues" evidence="1">
    <location>
        <begin position="11"/>
        <end position="20"/>
    </location>
</feature>
<evidence type="ECO:0000313" key="3">
    <source>
        <dbReference type="Proteomes" id="UP000076552"/>
    </source>
</evidence>
<sequence>MNQAGFIQLPSGPPRPPPGAPGLHGNSRPPPPPPAPRAPMPGPQPQHTMQRPVAPMVAPMMMPQPMPVPPPNEVIPLELRHKRLVEHSDLRSERMTEADAREALSEYVVYRFEKVVDPNEIDDEGYPVKPTWENVTRTEVRDLSKPTITRTIRHLDDEGKSVMQKKMNLTATQQRQIEKAQNGLETHNLDGRFCYTLQQIDTKTRKLSKDSIEYRQYMAGRESKKVTVSKTKKSKKNLLETTALTVYFKREPRAGENATAILKERKREAEHKRRLEDQQRQNQQAQQILAEQQRHNMMMRQQQAEFERRTMPPPMQHPPPHHQQTRHQLPPAPNMKQLTGGKGTKIHVIENDPRRGRKPKVYTVSSQDSSNSRSSGSDDSFSDSELTPGSSVTGSSDSGRHGRRRHRSRSRSRGRNRSRSHSHGRRRYHDRPEDYGVPSRHHTKHNQHYILDSDTPRGGLMPAPSPLAPLPLPGAVDHFADEIFQPRRIAERAHDHELDDLELLGGLGLRRQNTLQPRVIHRHLGVRVVGPEEVVRQRHDADLSGLRRLQIRDEMRFEKEEELIAAGKEADARNRRYLETRFRRPSPERGTPFREGPEETFEEMEARNYMRRQERGARPPLENPFEPLGRAGRRETLARARYY</sequence>
<feature type="compositionally biased region" description="Low complexity" evidence="1">
    <location>
        <begin position="45"/>
        <end position="54"/>
    </location>
</feature>
<dbReference type="Proteomes" id="UP000076552">
    <property type="component" value="Unassembled WGS sequence"/>
</dbReference>
<accession>A0A166NVS2</accession>
<evidence type="ECO:0000256" key="1">
    <source>
        <dbReference type="SAM" id="MobiDB-lite"/>
    </source>
</evidence>
<feature type="region of interest" description="Disordered" evidence="1">
    <location>
        <begin position="611"/>
        <end position="643"/>
    </location>
</feature>
<dbReference type="STRING" id="708197.A0A166NVS2"/>
<comment type="caution">
    <text evidence="2">The sequence shown here is derived from an EMBL/GenBank/DDBJ whole genome shotgun (WGS) entry which is preliminary data.</text>
</comment>
<feature type="compositionally biased region" description="Basic and acidic residues" evidence="1">
    <location>
        <begin position="266"/>
        <end position="279"/>
    </location>
</feature>
<feature type="compositionally biased region" description="Low complexity" evidence="1">
    <location>
        <begin position="365"/>
        <end position="379"/>
    </location>
</feature>
<feature type="region of interest" description="Disordered" evidence="1">
    <location>
        <begin position="266"/>
        <end position="462"/>
    </location>
</feature>
<feature type="compositionally biased region" description="Basic residues" evidence="1">
    <location>
        <begin position="401"/>
        <end position="429"/>
    </location>
</feature>
<feature type="compositionally biased region" description="Low complexity" evidence="1">
    <location>
        <begin position="280"/>
        <end position="303"/>
    </location>
</feature>
<evidence type="ECO:0000313" key="2">
    <source>
        <dbReference type="EMBL" id="KZL66099.1"/>
    </source>
</evidence>
<feature type="region of interest" description="Disordered" evidence="1">
    <location>
        <begin position="1"/>
        <end position="54"/>
    </location>
</feature>
<proteinExistence type="predicted"/>
<name>A0A166NVS2_9PEZI</name>
<reference evidence="2 3" key="1">
    <citation type="submission" date="2015-06" db="EMBL/GenBank/DDBJ databases">
        <title>Survival trade-offs in plant roots during colonization by closely related pathogenic and mutualistic fungi.</title>
        <authorList>
            <person name="Hacquard S."/>
            <person name="Kracher B."/>
            <person name="Hiruma K."/>
            <person name="Weinman A."/>
            <person name="Muench P."/>
            <person name="Garrido Oter R."/>
            <person name="Ver Loren van Themaat E."/>
            <person name="Dallerey J.-F."/>
            <person name="Damm U."/>
            <person name="Henrissat B."/>
            <person name="Lespinet O."/>
            <person name="Thon M."/>
            <person name="Kemen E."/>
            <person name="McHardy A.C."/>
            <person name="Schulze-Lefert P."/>
            <person name="O'Connell R.J."/>
        </authorList>
    </citation>
    <scope>NUCLEOTIDE SEQUENCE [LARGE SCALE GENOMIC DNA]</scope>
    <source>
        <strain evidence="2 3">0861</strain>
    </source>
</reference>
<gene>
    <name evidence="2" type="ORF">CT0861_05082</name>
</gene>
<keyword evidence="3" id="KW-1185">Reference proteome</keyword>
<organism evidence="2 3">
    <name type="scientific">Colletotrichum tofieldiae</name>
    <dbReference type="NCBI Taxonomy" id="708197"/>
    <lineage>
        <taxon>Eukaryota</taxon>
        <taxon>Fungi</taxon>
        <taxon>Dikarya</taxon>
        <taxon>Ascomycota</taxon>
        <taxon>Pezizomycotina</taxon>
        <taxon>Sordariomycetes</taxon>
        <taxon>Hypocreomycetidae</taxon>
        <taxon>Glomerellales</taxon>
        <taxon>Glomerellaceae</taxon>
        <taxon>Colletotrichum</taxon>
        <taxon>Colletotrichum spaethianum species complex</taxon>
    </lineage>
</organism>
<dbReference type="EMBL" id="LFIV01000189">
    <property type="protein sequence ID" value="KZL66099.1"/>
    <property type="molecule type" value="Genomic_DNA"/>
</dbReference>
<protein>
    <submittedName>
        <fullName evidence="2">Uncharacterized protein</fullName>
    </submittedName>
</protein>
<feature type="compositionally biased region" description="Pro residues" evidence="1">
    <location>
        <begin position="28"/>
        <end position="44"/>
    </location>
</feature>
<dbReference type="AlphaFoldDB" id="A0A166NVS2"/>